<dbReference type="InterPro" id="IPR005467">
    <property type="entry name" value="His_kinase_dom"/>
</dbReference>
<dbReference type="Pfam" id="PF02518">
    <property type="entry name" value="HATPase_c"/>
    <property type="match status" value="1"/>
</dbReference>
<dbReference type="InterPro" id="IPR003594">
    <property type="entry name" value="HATPase_dom"/>
</dbReference>
<dbReference type="SMART" id="SM00387">
    <property type="entry name" value="HATPase_c"/>
    <property type="match status" value="1"/>
</dbReference>
<gene>
    <name evidence="14" type="ORF">H9761_02075</name>
</gene>
<dbReference type="GO" id="GO:0000155">
    <property type="term" value="F:phosphorelay sensor kinase activity"/>
    <property type="evidence" value="ECO:0007669"/>
    <property type="project" value="InterPro"/>
</dbReference>
<dbReference type="SUPFAM" id="SSF158472">
    <property type="entry name" value="HAMP domain-like"/>
    <property type="match status" value="1"/>
</dbReference>
<dbReference type="GO" id="GO:0007234">
    <property type="term" value="P:osmosensory signaling via phosphorelay pathway"/>
    <property type="evidence" value="ECO:0007669"/>
    <property type="project" value="TreeGrafter"/>
</dbReference>
<keyword evidence="5" id="KW-0808">Transferase</keyword>
<comment type="subcellular location">
    <subcellularLocation>
        <location evidence="2">Membrane</location>
    </subcellularLocation>
</comment>
<dbReference type="SUPFAM" id="SSF55874">
    <property type="entry name" value="ATPase domain of HSP90 chaperone/DNA topoisomerase II/histidine kinase"/>
    <property type="match status" value="1"/>
</dbReference>
<dbReference type="SUPFAM" id="SSF47384">
    <property type="entry name" value="Homodimeric domain of signal transducing histidine kinase"/>
    <property type="match status" value="1"/>
</dbReference>
<evidence type="ECO:0000259" key="12">
    <source>
        <dbReference type="PROSITE" id="PS50109"/>
    </source>
</evidence>
<evidence type="ECO:0000256" key="11">
    <source>
        <dbReference type="SAM" id="Phobius"/>
    </source>
</evidence>
<dbReference type="PROSITE" id="PS50109">
    <property type="entry name" value="HIS_KIN"/>
    <property type="match status" value="1"/>
</dbReference>
<dbReference type="InterPro" id="IPR036890">
    <property type="entry name" value="HATPase_C_sf"/>
</dbReference>
<dbReference type="SMART" id="SM00304">
    <property type="entry name" value="HAMP"/>
    <property type="match status" value="1"/>
</dbReference>
<evidence type="ECO:0000256" key="5">
    <source>
        <dbReference type="ARBA" id="ARBA00022679"/>
    </source>
</evidence>
<dbReference type="Pfam" id="PF00512">
    <property type="entry name" value="HisKA"/>
    <property type="match status" value="1"/>
</dbReference>
<keyword evidence="4" id="KW-0597">Phosphoprotein</keyword>
<dbReference type="CDD" id="cd06225">
    <property type="entry name" value="HAMP"/>
    <property type="match status" value="1"/>
</dbReference>
<evidence type="ECO:0000256" key="1">
    <source>
        <dbReference type="ARBA" id="ARBA00000085"/>
    </source>
</evidence>
<feature type="domain" description="Histidine kinase" evidence="12">
    <location>
        <begin position="130"/>
        <end position="375"/>
    </location>
</feature>
<dbReference type="Gene3D" id="6.10.340.10">
    <property type="match status" value="1"/>
</dbReference>
<dbReference type="FunFam" id="3.30.565.10:FF:000006">
    <property type="entry name" value="Sensor histidine kinase WalK"/>
    <property type="match status" value="1"/>
</dbReference>
<keyword evidence="9" id="KW-0902">Two-component regulatory system</keyword>
<evidence type="ECO:0000256" key="10">
    <source>
        <dbReference type="ARBA" id="ARBA00023136"/>
    </source>
</evidence>
<dbReference type="Pfam" id="PF00672">
    <property type="entry name" value="HAMP"/>
    <property type="match status" value="1"/>
</dbReference>
<dbReference type="AlphaFoldDB" id="A0A9D2ND51"/>
<dbReference type="Gene3D" id="1.10.287.130">
    <property type="match status" value="1"/>
</dbReference>
<dbReference type="InterPro" id="IPR050351">
    <property type="entry name" value="BphY/WalK/GraS-like"/>
</dbReference>
<dbReference type="InterPro" id="IPR036097">
    <property type="entry name" value="HisK_dim/P_sf"/>
</dbReference>
<evidence type="ECO:0000256" key="8">
    <source>
        <dbReference type="ARBA" id="ARBA00022840"/>
    </source>
</evidence>
<keyword evidence="6" id="KW-0547">Nucleotide-binding</keyword>
<feature type="transmembrane region" description="Helical" evidence="11">
    <location>
        <begin position="9"/>
        <end position="35"/>
    </location>
</feature>
<dbReference type="GO" id="GO:0005524">
    <property type="term" value="F:ATP binding"/>
    <property type="evidence" value="ECO:0007669"/>
    <property type="project" value="UniProtKB-KW"/>
</dbReference>
<protein>
    <recommendedName>
        <fullName evidence="3">histidine kinase</fullName>
        <ecNumber evidence="3">2.7.13.3</ecNumber>
    </recommendedName>
</protein>
<dbReference type="CDD" id="cd00075">
    <property type="entry name" value="HATPase"/>
    <property type="match status" value="1"/>
</dbReference>
<dbReference type="SMART" id="SM00388">
    <property type="entry name" value="HisKA"/>
    <property type="match status" value="1"/>
</dbReference>
<reference evidence="14" key="1">
    <citation type="journal article" date="2021" name="PeerJ">
        <title>Extensive microbial diversity within the chicken gut microbiome revealed by metagenomics and culture.</title>
        <authorList>
            <person name="Gilroy R."/>
            <person name="Ravi A."/>
            <person name="Getino M."/>
            <person name="Pursley I."/>
            <person name="Horton D.L."/>
            <person name="Alikhan N.F."/>
            <person name="Baker D."/>
            <person name="Gharbi K."/>
            <person name="Hall N."/>
            <person name="Watson M."/>
            <person name="Adriaenssens E.M."/>
            <person name="Foster-Nyarko E."/>
            <person name="Jarju S."/>
            <person name="Secka A."/>
            <person name="Antonio M."/>
            <person name="Oren A."/>
            <person name="Chaudhuri R.R."/>
            <person name="La Ragione R."/>
            <person name="Hildebrand F."/>
            <person name="Pallen M.J."/>
        </authorList>
    </citation>
    <scope>NUCLEOTIDE SEQUENCE</scope>
    <source>
        <strain evidence="14">USAMLcec2-132</strain>
    </source>
</reference>
<dbReference type="InterPro" id="IPR003660">
    <property type="entry name" value="HAMP_dom"/>
</dbReference>
<evidence type="ECO:0000256" key="6">
    <source>
        <dbReference type="ARBA" id="ARBA00022741"/>
    </source>
</evidence>
<keyword evidence="10 11" id="KW-0472">Membrane</keyword>
<evidence type="ECO:0000256" key="4">
    <source>
        <dbReference type="ARBA" id="ARBA00022553"/>
    </source>
</evidence>
<dbReference type="PROSITE" id="PS50885">
    <property type="entry name" value="HAMP"/>
    <property type="match status" value="1"/>
</dbReference>
<evidence type="ECO:0000256" key="2">
    <source>
        <dbReference type="ARBA" id="ARBA00004370"/>
    </source>
</evidence>
<proteinExistence type="predicted"/>
<evidence type="ECO:0000256" key="7">
    <source>
        <dbReference type="ARBA" id="ARBA00022777"/>
    </source>
</evidence>
<comment type="catalytic activity">
    <reaction evidence="1">
        <text>ATP + protein L-histidine = ADP + protein N-phospho-L-histidine.</text>
        <dbReference type="EC" id="2.7.13.3"/>
    </reaction>
</comment>
<comment type="caution">
    <text evidence="14">The sequence shown here is derived from an EMBL/GenBank/DDBJ whole genome shotgun (WGS) entry which is preliminary data.</text>
</comment>
<feature type="transmembrane region" description="Helical" evidence="11">
    <location>
        <begin position="47"/>
        <end position="68"/>
    </location>
</feature>
<reference evidence="14" key="2">
    <citation type="submission" date="2021-04" db="EMBL/GenBank/DDBJ databases">
        <authorList>
            <person name="Gilroy R."/>
        </authorList>
    </citation>
    <scope>NUCLEOTIDE SEQUENCE</scope>
    <source>
        <strain evidence="14">USAMLcec2-132</strain>
    </source>
</reference>
<evidence type="ECO:0000256" key="3">
    <source>
        <dbReference type="ARBA" id="ARBA00012438"/>
    </source>
</evidence>
<keyword evidence="7 14" id="KW-0418">Kinase</keyword>
<accession>A0A9D2ND51</accession>
<evidence type="ECO:0000259" key="13">
    <source>
        <dbReference type="PROSITE" id="PS50885"/>
    </source>
</evidence>
<feature type="domain" description="HAMP" evidence="13">
    <location>
        <begin position="69"/>
        <end position="122"/>
    </location>
</feature>
<keyword evidence="11" id="KW-1133">Transmembrane helix</keyword>
<dbReference type="GO" id="GO:0030295">
    <property type="term" value="F:protein kinase activator activity"/>
    <property type="evidence" value="ECO:0007669"/>
    <property type="project" value="TreeGrafter"/>
</dbReference>
<evidence type="ECO:0000313" key="14">
    <source>
        <dbReference type="EMBL" id="HJC22475.1"/>
    </source>
</evidence>
<dbReference type="InterPro" id="IPR004358">
    <property type="entry name" value="Sig_transdc_His_kin-like_C"/>
</dbReference>
<dbReference type="FunFam" id="1.10.287.130:FF:000001">
    <property type="entry name" value="Two-component sensor histidine kinase"/>
    <property type="match status" value="1"/>
</dbReference>
<dbReference type="GO" id="GO:0000156">
    <property type="term" value="F:phosphorelay response regulator activity"/>
    <property type="evidence" value="ECO:0007669"/>
    <property type="project" value="TreeGrafter"/>
</dbReference>
<dbReference type="PANTHER" id="PTHR42878">
    <property type="entry name" value="TWO-COMPONENT HISTIDINE KINASE"/>
    <property type="match status" value="1"/>
</dbReference>
<dbReference type="Gene3D" id="3.30.565.10">
    <property type="entry name" value="Histidine kinase-like ATPase, C-terminal domain"/>
    <property type="match status" value="1"/>
</dbReference>
<dbReference type="EC" id="2.7.13.3" evidence="3"/>
<dbReference type="PANTHER" id="PTHR42878:SF7">
    <property type="entry name" value="SENSOR HISTIDINE KINASE GLRK"/>
    <property type="match status" value="1"/>
</dbReference>
<dbReference type="GO" id="GO:0016020">
    <property type="term" value="C:membrane"/>
    <property type="evidence" value="ECO:0007669"/>
    <property type="project" value="UniProtKB-SubCell"/>
</dbReference>
<dbReference type="EMBL" id="DWWS01000013">
    <property type="protein sequence ID" value="HJC22475.1"/>
    <property type="molecule type" value="Genomic_DNA"/>
</dbReference>
<evidence type="ECO:0000313" key="15">
    <source>
        <dbReference type="Proteomes" id="UP000823891"/>
    </source>
</evidence>
<organism evidence="14 15">
    <name type="scientific">Candidatus Eisenbergiella merdavium</name>
    <dbReference type="NCBI Taxonomy" id="2838551"/>
    <lineage>
        <taxon>Bacteria</taxon>
        <taxon>Bacillati</taxon>
        <taxon>Bacillota</taxon>
        <taxon>Clostridia</taxon>
        <taxon>Lachnospirales</taxon>
        <taxon>Lachnospiraceae</taxon>
        <taxon>Eisenbergiella</taxon>
    </lineage>
</organism>
<evidence type="ECO:0000256" key="9">
    <source>
        <dbReference type="ARBA" id="ARBA00023012"/>
    </source>
</evidence>
<name>A0A9D2ND51_9FIRM</name>
<sequence>MKKGKLKIVFLFSIMIFVIMFFTLLVISAAVFLLIHLGLVRNSGPKPLLISFALMSLTVGTILSNMGIQKMIRPILEINDAVQRVAKGDFTVKISEGSIMAEVDDMTHNFNLMIQELAGMETLRSDFISNVSHEFKTPLSAIEGYATLLQDRALTPPKRDFYVSKILYNTRRLSTLTGNILLLSRLENQEINNRQELFSLDEQLRQIILLFENRWTDKKLDMDIELESVDYYGNPDLLSHVWQNLIDNAVKFTDVGGRICVRLTQERDAVRVIVSDDGIGMSEEVMAHVFDRFYQGDPSHSTQGNGLGLALARRIVLLHHGSIEAESPAENAHVRKAVGKSSVGEAVERAAGEAASAKAEKGRGTAFVVTLPVEEPTPARS</sequence>
<dbReference type="InterPro" id="IPR003661">
    <property type="entry name" value="HisK_dim/P_dom"/>
</dbReference>
<dbReference type="CDD" id="cd00082">
    <property type="entry name" value="HisKA"/>
    <property type="match status" value="1"/>
</dbReference>
<dbReference type="Proteomes" id="UP000823891">
    <property type="component" value="Unassembled WGS sequence"/>
</dbReference>
<dbReference type="PRINTS" id="PR00344">
    <property type="entry name" value="BCTRLSENSOR"/>
</dbReference>
<keyword evidence="8" id="KW-0067">ATP-binding</keyword>
<keyword evidence="11" id="KW-0812">Transmembrane</keyword>